<dbReference type="GO" id="GO:0016491">
    <property type="term" value="F:oxidoreductase activity"/>
    <property type="evidence" value="ECO:0007669"/>
    <property type="project" value="UniProtKB-KW"/>
</dbReference>
<dbReference type="EMBL" id="UINC01006216">
    <property type="protein sequence ID" value="SVA26195.1"/>
    <property type="molecule type" value="Genomic_DNA"/>
</dbReference>
<keyword evidence="4" id="KW-0408">Iron</keyword>
<accession>A0A381UDA2</accession>
<dbReference type="PANTHER" id="PTHR43756:SF5">
    <property type="entry name" value="CHOLINE MONOOXYGENASE, CHLOROPLASTIC"/>
    <property type="match status" value="1"/>
</dbReference>
<gene>
    <name evidence="7" type="ORF">METZ01_LOCUS79049</name>
</gene>
<dbReference type="InterPro" id="IPR001663">
    <property type="entry name" value="Rng_hydr_dOase-A"/>
</dbReference>
<dbReference type="InterPro" id="IPR017941">
    <property type="entry name" value="Rieske_2Fe-2S"/>
</dbReference>
<dbReference type="Pfam" id="PF00355">
    <property type="entry name" value="Rieske"/>
    <property type="match status" value="1"/>
</dbReference>
<organism evidence="7">
    <name type="scientific">marine metagenome</name>
    <dbReference type="NCBI Taxonomy" id="408172"/>
    <lineage>
        <taxon>unclassified sequences</taxon>
        <taxon>metagenomes</taxon>
        <taxon>ecological metagenomes</taxon>
    </lineage>
</organism>
<dbReference type="GO" id="GO:0046872">
    <property type="term" value="F:metal ion binding"/>
    <property type="evidence" value="ECO:0007669"/>
    <property type="project" value="UniProtKB-KW"/>
</dbReference>
<dbReference type="PRINTS" id="PR00090">
    <property type="entry name" value="RNGDIOXGNASE"/>
</dbReference>
<dbReference type="AlphaFoldDB" id="A0A381UDA2"/>
<evidence type="ECO:0000256" key="3">
    <source>
        <dbReference type="ARBA" id="ARBA00023002"/>
    </source>
</evidence>
<evidence type="ECO:0000256" key="5">
    <source>
        <dbReference type="ARBA" id="ARBA00023014"/>
    </source>
</evidence>
<evidence type="ECO:0000259" key="6">
    <source>
        <dbReference type="PROSITE" id="PS51296"/>
    </source>
</evidence>
<sequence length="96" mass="10684">MRLSSLIKDKKIANGLPSVAYTDEKFLALESDTVFAKNWAFVGFVHELVKPGDVLPIELAGKPLLLVKNIRGEIVAFHNVCRHRCLKLVDQPKNTG</sequence>
<dbReference type="InterPro" id="IPR036922">
    <property type="entry name" value="Rieske_2Fe-2S_sf"/>
</dbReference>
<dbReference type="SUPFAM" id="SSF50022">
    <property type="entry name" value="ISP domain"/>
    <property type="match status" value="1"/>
</dbReference>
<proteinExistence type="predicted"/>
<feature type="domain" description="Rieske" evidence="6">
    <location>
        <begin position="39"/>
        <end position="96"/>
    </location>
</feature>
<reference evidence="7" key="1">
    <citation type="submission" date="2018-05" db="EMBL/GenBank/DDBJ databases">
        <authorList>
            <person name="Lanie J.A."/>
            <person name="Ng W.-L."/>
            <person name="Kazmierczak K.M."/>
            <person name="Andrzejewski T.M."/>
            <person name="Davidsen T.M."/>
            <person name="Wayne K.J."/>
            <person name="Tettelin H."/>
            <person name="Glass J.I."/>
            <person name="Rusch D."/>
            <person name="Podicherti R."/>
            <person name="Tsui H.-C.T."/>
            <person name="Winkler M.E."/>
        </authorList>
    </citation>
    <scope>NUCLEOTIDE SEQUENCE</scope>
</reference>
<keyword evidence="2" id="KW-0479">Metal-binding</keyword>
<keyword evidence="3" id="KW-0560">Oxidoreductase</keyword>
<dbReference type="PANTHER" id="PTHR43756">
    <property type="entry name" value="CHOLINE MONOOXYGENASE, CHLOROPLASTIC"/>
    <property type="match status" value="1"/>
</dbReference>
<dbReference type="PROSITE" id="PS51296">
    <property type="entry name" value="RIESKE"/>
    <property type="match status" value="1"/>
</dbReference>
<keyword evidence="5" id="KW-0411">Iron-sulfur</keyword>
<keyword evidence="1" id="KW-0001">2Fe-2S</keyword>
<dbReference type="Gene3D" id="2.102.10.10">
    <property type="entry name" value="Rieske [2Fe-2S] iron-sulphur domain"/>
    <property type="match status" value="1"/>
</dbReference>
<evidence type="ECO:0000256" key="1">
    <source>
        <dbReference type="ARBA" id="ARBA00022714"/>
    </source>
</evidence>
<feature type="non-terminal residue" evidence="7">
    <location>
        <position position="96"/>
    </location>
</feature>
<evidence type="ECO:0000256" key="2">
    <source>
        <dbReference type="ARBA" id="ARBA00022723"/>
    </source>
</evidence>
<evidence type="ECO:0000256" key="4">
    <source>
        <dbReference type="ARBA" id="ARBA00023004"/>
    </source>
</evidence>
<protein>
    <recommendedName>
        <fullName evidence="6">Rieske domain-containing protein</fullName>
    </recommendedName>
</protein>
<dbReference type="GO" id="GO:0051537">
    <property type="term" value="F:2 iron, 2 sulfur cluster binding"/>
    <property type="evidence" value="ECO:0007669"/>
    <property type="project" value="UniProtKB-KW"/>
</dbReference>
<name>A0A381UDA2_9ZZZZ</name>
<evidence type="ECO:0000313" key="7">
    <source>
        <dbReference type="EMBL" id="SVA26195.1"/>
    </source>
</evidence>